<dbReference type="EMBL" id="NVVJ01000070">
    <property type="protein sequence ID" value="PCJ21853.1"/>
    <property type="molecule type" value="Genomic_DNA"/>
</dbReference>
<evidence type="ECO:0008006" key="3">
    <source>
        <dbReference type="Google" id="ProtNLM"/>
    </source>
</evidence>
<proteinExistence type="predicted"/>
<name>A0A2A5ARC4_9GAMM</name>
<reference evidence="2" key="1">
    <citation type="submission" date="2017-08" db="EMBL/GenBank/DDBJ databases">
        <title>A dynamic microbial community with high functional redundancy inhabits the cold, oxic subseafloor aquifer.</title>
        <authorList>
            <person name="Tully B.J."/>
            <person name="Wheat C.G."/>
            <person name="Glazer B.T."/>
            <person name="Huber J.A."/>
        </authorList>
    </citation>
    <scope>NUCLEOTIDE SEQUENCE [LARGE SCALE GENOMIC DNA]</scope>
</reference>
<accession>A0A2A5ARC4</accession>
<dbReference type="Proteomes" id="UP000218327">
    <property type="component" value="Unassembled WGS sequence"/>
</dbReference>
<protein>
    <recommendedName>
        <fullName evidence="3">GNAT family N-acetyltransferase</fullName>
    </recommendedName>
</protein>
<evidence type="ECO:0000313" key="1">
    <source>
        <dbReference type="EMBL" id="PCJ21853.1"/>
    </source>
</evidence>
<gene>
    <name evidence="1" type="ORF">COA96_15130</name>
</gene>
<sequence length="198" mass="23402">MEKIEYKTLTKLQDIKVFLAKILNYTGVELPMAYAESSKIVGIFSQDKMIAGYMLVTKPSFRSLLFIPDRAKKSQKFFKIDQYEMMEVNGLWIGASVKSPKLQFDIWLHLIFDIFQSKKKYLLLMSNSHNKNIEHLHSLTNPQLLYEGAPNLVNGSNSYSNIRVAYTTRWKLVLNLYKYWQELRRRQRRSHRETRVLS</sequence>
<comment type="caution">
    <text evidence="1">The sequence shown here is derived from an EMBL/GenBank/DDBJ whole genome shotgun (WGS) entry which is preliminary data.</text>
</comment>
<organism evidence="1 2">
    <name type="scientific">SAR86 cluster bacterium</name>
    <dbReference type="NCBI Taxonomy" id="2030880"/>
    <lineage>
        <taxon>Bacteria</taxon>
        <taxon>Pseudomonadati</taxon>
        <taxon>Pseudomonadota</taxon>
        <taxon>Gammaproteobacteria</taxon>
        <taxon>SAR86 cluster</taxon>
    </lineage>
</organism>
<evidence type="ECO:0000313" key="2">
    <source>
        <dbReference type="Proteomes" id="UP000218327"/>
    </source>
</evidence>
<dbReference type="AlphaFoldDB" id="A0A2A5ARC4"/>